<feature type="domain" description="Alpha-L-rhamnosidase C-terminal" evidence="8">
    <location>
        <begin position="798"/>
        <end position="872"/>
    </location>
</feature>
<dbReference type="EC" id="3.2.1.40" evidence="2"/>
<dbReference type="InterPro" id="IPR035396">
    <property type="entry name" value="Bac_rhamnosid6H"/>
</dbReference>
<dbReference type="InterPro" id="IPR008928">
    <property type="entry name" value="6-hairpin_glycosidase_sf"/>
</dbReference>
<dbReference type="AlphaFoldDB" id="A0A1W2BUJ4"/>
<evidence type="ECO:0000259" key="8">
    <source>
        <dbReference type="Pfam" id="PF17390"/>
    </source>
</evidence>
<evidence type="ECO:0000313" key="9">
    <source>
        <dbReference type="EMBL" id="SMC76262.1"/>
    </source>
</evidence>
<dbReference type="PANTHER" id="PTHR33307">
    <property type="entry name" value="ALPHA-RHAMNOSIDASE (EUROFUNG)"/>
    <property type="match status" value="1"/>
</dbReference>
<dbReference type="InterPro" id="IPR008902">
    <property type="entry name" value="Rhamnosid_concanavalin"/>
</dbReference>
<dbReference type="EMBL" id="FWXT01000001">
    <property type="protein sequence ID" value="SMC76262.1"/>
    <property type="molecule type" value="Genomic_DNA"/>
</dbReference>
<dbReference type="Pfam" id="PF25788">
    <property type="entry name" value="Ig_Rha78A_N"/>
    <property type="match status" value="1"/>
</dbReference>
<reference evidence="10" key="1">
    <citation type="submission" date="2017-04" db="EMBL/GenBank/DDBJ databases">
        <authorList>
            <person name="Varghese N."/>
            <person name="Submissions S."/>
        </authorList>
    </citation>
    <scope>NUCLEOTIDE SEQUENCE [LARGE SCALE GENOMIC DNA]</scope>
    <source>
        <strain evidence="10">DSM 12126</strain>
    </source>
</reference>
<evidence type="ECO:0000256" key="1">
    <source>
        <dbReference type="ARBA" id="ARBA00001445"/>
    </source>
</evidence>
<dbReference type="InterPro" id="IPR012341">
    <property type="entry name" value="6hp_glycosidase-like_sf"/>
</dbReference>
<dbReference type="InterPro" id="IPR013737">
    <property type="entry name" value="Bac_rhamnosid_N"/>
</dbReference>
<dbReference type="Pfam" id="PF17390">
    <property type="entry name" value="Bac_rhamnosid_C"/>
    <property type="match status" value="1"/>
</dbReference>
<evidence type="ECO:0000259" key="6">
    <source>
        <dbReference type="Pfam" id="PF08531"/>
    </source>
</evidence>
<protein>
    <recommendedName>
        <fullName evidence="2">alpha-L-rhamnosidase</fullName>
        <ecNumber evidence="2">3.2.1.40</ecNumber>
    </recommendedName>
</protein>
<feature type="domain" description="Alpha-L-rhamnosidase concanavalin-like" evidence="5">
    <location>
        <begin position="346"/>
        <end position="446"/>
    </location>
</feature>
<dbReference type="OrthoDB" id="9766741at2"/>
<gene>
    <name evidence="9" type="ORF">SAMN04488524_2623</name>
</gene>
<feature type="chain" id="PRO_5013297727" description="alpha-L-rhamnosidase" evidence="4">
    <location>
        <begin position="20"/>
        <end position="904"/>
    </location>
</feature>
<evidence type="ECO:0000256" key="3">
    <source>
        <dbReference type="ARBA" id="ARBA00022801"/>
    </source>
</evidence>
<evidence type="ECO:0000259" key="5">
    <source>
        <dbReference type="Pfam" id="PF05592"/>
    </source>
</evidence>
<dbReference type="SUPFAM" id="SSF48208">
    <property type="entry name" value="Six-hairpin glycosidases"/>
    <property type="match status" value="1"/>
</dbReference>
<feature type="domain" description="Bacterial alpha-L-rhamnosidase N-terminal" evidence="6">
    <location>
        <begin position="169"/>
        <end position="337"/>
    </location>
</feature>
<feature type="domain" description="Alpha-L-rhamnosidase six-hairpin glycosidase" evidence="7">
    <location>
        <begin position="453"/>
        <end position="796"/>
    </location>
</feature>
<dbReference type="InterPro" id="IPR016007">
    <property type="entry name" value="Alpha_rhamnosid"/>
</dbReference>
<keyword evidence="3" id="KW-0378">Hydrolase</keyword>
<dbReference type="InterPro" id="IPR035398">
    <property type="entry name" value="Bac_rhamnosid_C"/>
</dbReference>
<accession>A0A1W2BUJ4</accession>
<dbReference type="Gene3D" id="2.60.420.10">
    <property type="entry name" value="Maltose phosphorylase, domain 3"/>
    <property type="match status" value="1"/>
</dbReference>
<dbReference type="Proteomes" id="UP000192756">
    <property type="component" value="Unassembled WGS sequence"/>
</dbReference>
<dbReference type="Pfam" id="PF17389">
    <property type="entry name" value="Bac_rhamnosid6H"/>
    <property type="match status" value="1"/>
</dbReference>
<dbReference type="PIRSF" id="PIRSF010631">
    <property type="entry name" value="A-rhamnsds"/>
    <property type="match status" value="1"/>
</dbReference>
<name>A0A1W2BUJ4_9SPHI</name>
<dbReference type="GO" id="GO:0005975">
    <property type="term" value="P:carbohydrate metabolic process"/>
    <property type="evidence" value="ECO:0007669"/>
    <property type="project" value="InterPro"/>
</dbReference>
<evidence type="ECO:0000256" key="4">
    <source>
        <dbReference type="SAM" id="SignalP"/>
    </source>
</evidence>
<dbReference type="Gene3D" id="2.60.40.10">
    <property type="entry name" value="Immunoglobulins"/>
    <property type="match status" value="1"/>
</dbReference>
<keyword evidence="10" id="KW-1185">Reference proteome</keyword>
<dbReference type="Pfam" id="PF08531">
    <property type="entry name" value="Bac_rhamnosid_N"/>
    <property type="match status" value="1"/>
</dbReference>
<evidence type="ECO:0000313" key="10">
    <source>
        <dbReference type="Proteomes" id="UP000192756"/>
    </source>
</evidence>
<evidence type="ECO:0000256" key="2">
    <source>
        <dbReference type="ARBA" id="ARBA00012652"/>
    </source>
</evidence>
<dbReference type="Gene3D" id="1.50.10.10">
    <property type="match status" value="1"/>
</dbReference>
<feature type="signal peptide" evidence="4">
    <location>
        <begin position="1"/>
        <end position="19"/>
    </location>
</feature>
<comment type="catalytic activity">
    <reaction evidence="1">
        <text>Hydrolysis of terminal non-reducing alpha-L-rhamnose residues in alpha-L-rhamnosides.</text>
        <dbReference type="EC" id="3.2.1.40"/>
    </reaction>
</comment>
<dbReference type="Pfam" id="PF05592">
    <property type="entry name" value="Bac_rhamnosid"/>
    <property type="match status" value="1"/>
</dbReference>
<dbReference type="PANTHER" id="PTHR33307:SF6">
    <property type="entry name" value="ALPHA-RHAMNOSIDASE (EUROFUNG)-RELATED"/>
    <property type="match status" value="1"/>
</dbReference>
<keyword evidence="4" id="KW-0732">Signal</keyword>
<dbReference type="RefSeq" id="WP_084239219.1">
    <property type="nucleotide sequence ID" value="NZ_FWXT01000001.1"/>
</dbReference>
<dbReference type="Gene3D" id="2.60.120.260">
    <property type="entry name" value="Galactose-binding domain-like"/>
    <property type="match status" value="1"/>
</dbReference>
<evidence type="ECO:0000259" key="7">
    <source>
        <dbReference type="Pfam" id="PF17389"/>
    </source>
</evidence>
<dbReference type="GO" id="GO:0030596">
    <property type="term" value="F:alpha-L-rhamnosidase activity"/>
    <property type="evidence" value="ECO:0007669"/>
    <property type="project" value="UniProtKB-EC"/>
</dbReference>
<dbReference type="InterPro" id="IPR013783">
    <property type="entry name" value="Ig-like_fold"/>
</dbReference>
<organism evidence="9 10">
    <name type="scientific">Pedobacter africanus</name>
    <dbReference type="NCBI Taxonomy" id="151894"/>
    <lineage>
        <taxon>Bacteria</taxon>
        <taxon>Pseudomonadati</taxon>
        <taxon>Bacteroidota</taxon>
        <taxon>Sphingobacteriia</taxon>
        <taxon>Sphingobacteriales</taxon>
        <taxon>Sphingobacteriaceae</taxon>
        <taxon>Pedobacter</taxon>
    </lineage>
</organism>
<proteinExistence type="predicted"/>
<sequence>MRKTSLFLLFILLSIFVRAQKLQVSELTCNYKSNPVGIDALQPQLSWKLEAAERNTMQTAYELRVAVSKTDLQNGRQLEWQSGKVNSGQSAHLPYKGAALKSKTRYYWQVRVWDNHKNTSEWSDVNYWETGLLTPNDWTAKWIQTSTDTEGKVGPAPMFGRSFDLLGPVKNARLYITAHGLYEAKLNGQKVGDHYFTPGWTSYHKRLQYQTYDVTAMLRPGKNAALVTIGDGWYRGNLEFNHKRNLYGKEVGLLFQLEIEYANGRKETISSDENWKASFNGPVKASDIYNGETYDARLEKNTAVQEFTTAGWQKVKTVDFKLDNLVAPIGPAVSKHERFAPAKVFKTPKGELVADFGQNLVGWVQLKLKGKAGDTVTLNHAEVLDKDGNFYTENLRNARQENKYILSGAKTDVLEPHFTFQGFRYIKISGYNGKLDSTNLNAIAIYSDMAPSGKFATSNPLLNQLQSNIQWGQKGNFVDVPTDCPQRDERLGWTGDAQVFFKTAAYNMDVAAFFSKWLSDLNVDQHANGNVPVVIPDVRAIKNAGSAGWGDVATIIPWDFYQAYGDKALLARQYNSMKAWVEYIRSISKNNLWNSGPHYGDWLFYTMADDRDGKAAITDKFFIAQAFYAHSTQNLINAAKVLGNNADVQTYTELLKAIKQAFLNEYVTPSGRLVSSSQTAYVLALNFDLLPENLRAQAAQRLADNVAAYGNHLTTGFLGTPYLCHVLSRFGYNDVAYKLLLQETYPSWLYPVKKGATTIWERWDGIKPDGSFQAVSMNSFNHYAYGAIGDWMYRTVTGITELEPGYKKISIAPKPGGNLKNASAELQTIYGKVKSSWTIEGGRTKLTVIIPANTTAKIVLPNTANLKITESGTAIDKIKAITDVKNVAGNTELTAGSGTYQFEY</sequence>
<dbReference type="STRING" id="151894.SAMN04488524_2623"/>